<keyword evidence="3" id="KW-0540">Nuclease</keyword>
<evidence type="ECO:0000256" key="11">
    <source>
        <dbReference type="ARBA" id="ARBA00023204"/>
    </source>
</evidence>
<accession>A0A6J6FJG2</accession>
<dbReference type="GO" id="GO:0003677">
    <property type="term" value="F:DNA binding"/>
    <property type="evidence" value="ECO:0007669"/>
    <property type="project" value="UniProtKB-KW"/>
</dbReference>
<proteinExistence type="inferred from homology"/>
<dbReference type="InterPro" id="IPR012337">
    <property type="entry name" value="RNaseH-like_sf"/>
</dbReference>
<dbReference type="GO" id="GO:0006310">
    <property type="term" value="P:DNA recombination"/>
    <property type="evidence" value="ECO:0007669"/>
    <property type="project" value="UniProtKB-KW"/>
</dbReference>
<evidence type="ECO:0000313" key="12">
    <source>
        <dbReference type="EMBL" id="CAB4588567.1"/>
    </source>
</evidence>
<evidence type="ECO:0000256" key="9">
    <source>
        <dbReference type="ARBA" id="ARBA00023125"/>
    </source>
</evidence>
<gene>
    <name evidence="12" type="ORF">UFOPK1722_01513</name>
</gene>
<dbReference type="CDD" id="cd16962">
    <property type="entry name" value="RuvC"/>
    <property type="match status" value="1"/>
</dbReference>
<organism evidence="12">
    <name type="scientific">freshwater metagenome</name>
    <dbReference type="NCBI Taxonomy" id="449393"/>
    <lineage>
        <taxon>unclassified sequences</taxon>
        <taxon>metagenomes</taxon>
        <taxon>ecological metagenomes</taxon>
    </lineage>
</organism>
<dbReference type="PANTHER" id="PTHR30194:SF3">
    <property type="entry name" value="CROSSOVER JUNCTION ENDODEOXYRIBONUCLEASE RUVC"/>
    <property type="match status" value="1"/>
</dbReference>
<keyword evidence="4" id="KW-0479">Metal-binding</keyword>
<name>A0A6J6FJG2_9ZZZZ</name>
<keyword evidence="10" id="KW-0233">DNA recombination</keyword>
<evidence type="ECO:0000256" key="10">
    <source>
        <dbReference type="ARBA" id="ARBA00023172"/>
    </source>
</evidence>
<keyword evidence="11" id="KW-0234">DNA repair</keyword>
<dbReference type="GO" id="GO:0006281">
    <property type="term" value="P:DNA repair"/>
    <property type="evidence" value="ECO:0007669"/>
    <property type="project" value="UniProtKB-KW"/>
</dbReference>
<evidence type="ECO:0000256" key="7">
    <source>
        <dbReference type="ARBA" id="ARBA00022801"/>
    </source>
</evidence>
<dbReference type="GO" id="GO:0008821">
    <property type="term" value="F:crossover junction DNA endonuclease activity"/>
    <property type="evidence" value="ECO:0007669"/>
    <property type="project" value="InterPro"/>
</dbReference>
<dbReference type="PRINTS" id="PR00696">
    <property type="entry name" value="RSOLVASERUVC"/>
</dbReference>
<dbReference type="GO" id="GO:0046872">
    <property type="term" value="F:metal ion binding"/>
    <property type="evidence" value="ECO:0007669"/>
    <property type="project" value="UniProtKB-KW"/>
</dbReference>
<dbReference type="HAMAP" id="MF_00034">
    <property type="entry name" value="RuvC"/>
    <property type="match status" value="1"/>
</dbReference>
<dbReference type="NCBIfam" id="NF000711">
    <property type="entry name" value="PRK00039.2-1"/>
    <property type="match status" value="1"/>
</dbReference>
<dbReference type="InterPro" id="IPR002176">
    <property type="entry name" value="X-over_junc_endoDNase_RuvC"/>
</dbReference>
<keyword evidence="6" id="KW-0227">DNA damage</keyword>
<comment type="similarity">
    <text evidence="1">Belongs to the RuvC family.</text>
</comment>
<protein>
    <submittedName>
        <fullName evidence="12">Unannotated protein</fullName>
    </submittedName>
</protein>
<dbReference type="PROSITE" id="PS01321">
    <property type="entry name" value="RUVC"/>
    <property type="match status" value="1"/>
</dbReference>
<reference evidence="12" key="1">
    <citation type="submission" date="2020-05" db="EMBL/GenBank/DDBJ databases">
        <authorList>
            <person name="Chiriac C."/>
            <person name="Salcher M."/>
            <person name="Ghai R."/>
            <person name="Kavagutti S V."/>
        </authorList>
    </citation>
    <scope>NUCLEOTIDE SEQUENCE</scope>
</reference>
<evidence type="ECO:0000256" key="6">
    <source>
        <dbReference type="ARBA" id="ARBA00022763"/>
    </source>
</evidence>
<dbReference type="Gene3D" id="3.30.420.10">
    <property type="entry name" value="Ribonuclease H-like superfamily/Ribonuclease H"/>
    <property type="match status" value="1"/>
</dbReference>
<keyword evidence="5" id="KW-0255">Endonuclease</keyword>
<dbReference type="Pfam" id="PF02075">
    <property type="entry name" value="RuvC"/>
    <property type="match status" value="1"/>
</dbReference>
<keyword evidence="7" id="KW-0378">Hydrolase</keyword>
<dbReference type="InterPro" id="IPR036397">
    <property type="entry name" value="RNaseH_sf"/>
</dbReference>
<evidence type="ECO:0000256" key="3">
    <source>
        <dbReference type="ARBA" id="ARBA00022722"/>
    </source>
</evidence>
<sequence>MFVGSAQRVLGIDPGLTRCGYAVLDARGPSIDVVSLGVLRTPAQDALPARLARLHQDLSEVLEEFRPTSVAVEQVFFQVNVRTAMSVGQASGLALALAHAAGCTVVQYTPNQVKEAVTGWGGAGKEQVQKMVQARLGLSVAPKPADAADAAALALCHLAIGPVHQRLIAAGAPDVHGRARSRRKAG</sequence>
<dbReference type="FunFam" id="3.30.420.10:FF:000002">
    <property type="entry name" value="Crossover junction endodeoxyribonuclease RuvC"/>
    <property type="match status" value="1"/>
</dbReference>
<evidence type="ECO:0000256" key="4">
    <source>
        <dbReference type="ARBA" id="ARBA00022723"/>
    </source>
</evidence>
<dbReference type="SUPFAM" id="SSF53098">
    <property type="entry name" value="Ribonuclease H-like"/>
    <property type="match status" value="1"/>
</dbReference>
<evidence type="ECO:0000256" key="5">
    <source>
        <dbReference type="ARBA" id="ARBA00022759"/>
    </source>
</evidence>
<keyword evidence="8" id="KW-0460">Magnesium</keyword>
<dbReference type="NCBIfam" id="TIGR00228">
    <property type="entry name" value="ruvC"/>
    <property type="match status" value="1"/>
</dbReference>
<keyword evidence="9" id="KW-0238">DNA-binding</keyword>
<evidence type="ECO:0000256" key="8">
    <source>
        <dbReference type="ARBA" id="ARBA00022842"/>
    </source>
</evidence>
<dbReference type="AlphaFoldDB" id="A0A6J6FJG2"/>
<evidence type="ECO:0000256" key="2">
    <source>
        <dbReference type="ARBA" id="ARBA00022490"/>
    </source>
</evidence>
<dbReference type="PANTHER" id="PTHR30194">
    <property type="entry name" value="CROSSOVER JUNCTION ENDODEOXYRIBONUCLEASE RUVC"/>
    <property type="match status" value="1"/>
</dbReference>
<dbReference type="EMBL" id="CAEZTS010000157">
    <property type="protein sequence ID" value="CAB4588567.1"/>
    <property type="molecule type" value="Genomic_DNA"/>
</dbReference>
<dbReference type="InterPro" id="IPR020563">
    <property type="entry name" value="X-over_junc_endoDNase_Mg_BS"/>
</dbReference>
<evidence type="ECO:0000256" key="1">
    <source>
        <dbReference type="ARBA" id="ARBA00009518"/>
    </source>
</evidence>
<keyword evidence="2" id="KW-0963">Cytoplasm</keyword>